<evidence type="ECO:0000313" key="3">
    <source>
        <dbReference type="Proteomes" id="UP001162131"/>
    </source>
</evidence>
<dbReference type="PANTHER" id="PTHR46430">
    <property type="entry name" value="PROTEIN SKT5-RELATED"/>
    <property type="match status" value="1"/>
</dbReference>
<dbReference type="Pfam" id="PF08238">
    <property type="entry name" value="Sel1"/>
    <property type="match status" value="5"/>
</dbReference>
<proteinExistence type="predicted"/>
<dbReference type="SMART" id="SM00671">
    <property type="entry name" value="SEL1"/>
    <property type="match status" value="5"/>
</dbReference>
<protein>
    <recommendedName>
        <fullName evidence="4">Sel1 repeat family protein</fullName>
    </recommendedName>
</protein>
<evidence type="ECO:0008006" key="4">
    <source>
        <dbReference type="Google" id="ProtNLM"/>
    </source>
</evidence>
<reference evidence="2" key="1">
    <citation type="submission" date="2021-09" db="EMBL/GenBank/DDBJ databases">
        <authorList>
            <consortium name="AG Swart"/>
            <person name="Singh M."/>
            <person name="Singh A."/>
            <person name="Seah K."/>
            <person name="Emmerich C."/>
        </authorList>
    </citation>
    <scope>NUCLEOTIDE SEQUENCE</scope>
    <source>
        <strain evidence="2">ATCC30299</strain>
    </source>
</reference>
<dbReference type="AlphaFoldDB" id="A0AAU9JFX8"/>
<sequence length="302" mass="34448">MSIREYFWNDTMARVAAYVPTKKLCRLAVRMFIGTQVFPKNRDMAFKLLDAAAVNSRSLDQLNQIQFSIAQLKKIEAVETGKPQLLKEANNELSVLCREDYIVAKFAMGKELMKINKKANPSTQKQMEVLSRQYLSECAASSYAPSYYYFGMAHEQGIGGPVNKQQAEGWIARAANEDDPKAFFKLSQWYLVKEDKEMYFKYMKLAAELGLNEAQHNLGVYYNEQGDIRKAVAWFYQAAKNAFYPSIINLGIIFLNGRGEFAANPLIAYIWLKNAQRVEDSTMIQKLVSEAEKALDEIGIKF</sequence>
<dbReference type="EMBL" id="CAJZBQ010000036">
    <property type="protein sequence ID" value="CAG9324546.1"/>
    <property type="molecule type" value="Genomic_DNA"/>
</dbReference>
<dbReference type="InterPro" id="IPR006597">
    <property type="entry name" value="Sel1-like"/>
</dbReference>
<comment type="caution">
    <text evidence="2">The sequence shown here is derived from an EMBL/GenBank/DDBJ whole genome shotgun (WGS) entry which is preliminary data.</text>
</comment>
<accession>A0AAU9JFX8</accession>
<dbReference type="SUPFAM" id="SSF81901">
    <property type="entry name" value="HCP-like"/>
    <property type="match status" value="1"/>
</dbReference>
<evidence type="ECO:0000256" key="1">
    <source>
        <dbReference type="ARBA" id="ARBA00022737"/>
    </source>
</evidence>
<evidence type="ECO:0000313" key="2">
    <source>
        <dbReference type="EMBL" id="CAG9324546.1"/>
    </source>
</evidence>
<name>A0AAU9JFX8_9CILI</name>
<gene>
    <name evidence="2" type="ORF">BSTOLATCC_MIC36332</name>
</gene>
<keyword evidence="1" id="KW-0677">Repeat</keyword>
<dbReference type="InterPro" id="IPR051726">
    <property type="entry name" value="Chitin_Synth_Reg"/>
</dbReference>
<dbReference type="Gene3D" id="1.25.40.10">
    <property type="entry name" value="Tetratricopeptide repeat domain"/>
    <property type="match status" value="1"/>
</dbReference>
<keyword evidence="3" id="KW-1185">Reference proteome</keyword>
<dbReference type="InterPro" id="IPR011990">
    <property type="entry name" value="TPR-like_helical_dom_sf"/>
</dbReference>
<dbReference type="Proteomes" id="UP001162131">
    <property type="component" value="Unassembled WGS sequence"/>
</dbReference>
<organism evidence="2 3">
    <name type="scientific">Blepharisma stoltei</name>
    <dbReference type="NCBI Taxonomy" id="1481888"/>
    <lineage>
        <taxon>Eukaryota</taxon>
        <taxon>Sar</taxon>
        <taxon>Alveolata</taxon>
        <taxon>Ciliophora</taxon>
        <taxon>Postciliodesmatophora</taxon>
        <taxon>Heterotrichea</taxon>
        <taxon>Heterotrichida</taxon>
        <taxon>Blepharismidae</taxon>
        <taxon>Blepharisma</taxon>
    </lineage>
</organism>